<evidence type="ECO:0000256" key="2">
    <source>
        <dbReference type="ARBA" id="ARBA00023306"/>
    </source>
</evidence>
<accession>A0A7I8K045</accession>
<gene>
    <name evidence="3" type="ORF">SI8410_01001718</name>
</gene>
<dbReference type="AlphaFoldDB" id="A0A7I8K045"/>
<dbReference type="PANTHER" id="PTHR33142:SF15">
    <property type="entry name" value="CYCLIN-DEPENDENT PROTEIN KINASE INHIBITOR SMR4"/>
    <property type="match status" value="1"/>
</dbReference>
<name>A0A7I8K045_SPIIN</name>
<proteinExistence type="predicted"/>
<dbReference type="PANTHER" id="PTHR33142">
    <property type="entry name" value="CYCLIN-DEPENDENT PROTEIN KINASE INHIBITOR SMR13"/>
    <property type="match status" value="1"/>
</dbReference>
<dbReference type="GO" id="GO:0004860">
    <property type="term" value="F:protein kinase inhibitor activity"/>
    <property type="evidence" value="ECO:0007669"/>
    <property type="project" value="UniProtKB-KW"/>
</dbReference>
<evidence type="ECO:0000256" key="1">
    <source>
        <dbReference type="ARBA" id="ARBA00023013"/>
    </source>
</evidence>
<organism evidence="3 4">
    <name type="scientific">Spirodela intermedia</name>
    <name type="common">Intermediate duckweed</name>
    <dbReference type="NCBI Taxonomy" id="51605"/>
    <lineage>
        <taxon>Eukaryota</taxon>
        <taxon>Viridiplantae</taxon>
        <taxon>Streptophyta</taxon>
        <taxon>Embryophyta</taxon>
        <taxon>Tracheophyta</taxon>
        <taxon>Spermatophyta</taxon>
        <taxon>Magnoliopsida</taxon>
        <taxon>Liliopsida</taxon>
        <taxon>Araceae</taxon>
        <taxon>Lemnoideae</taxon>
        <taxon>Spirodela</taxon>
    </lineage>
</organism>
<keyword evidence="2" id="KW-0131">Cell cycle</keyword>
<dbReference type="EMBL" id="LR746264">
    <property type="protein sequence ID" value="CAA7389719.1"/>
    <property type="molecule type" value="Genomic_DNA"/>
</dbReference>
<keyword evidence="4" id="KW-1185">Reference proteome</keyword>
<sequence>METWYGVAEEEGWETPKRVECRIPVVFACPPPPRKKPVVFTKRREPPKNGYFQPPDLEALFKLVPRREASCAS</sequence>
<dbReference type="GO" id="GO:0005634">
    <property type="term" value="C:nucleus"/>
    <property type="evidence" value="ECO:0007669"/>
    <property type="project" value="TreeGrafter"/>
</dbReference>
<evidence type="ECO:0000313" key="3">
    <source>
        <dbReference type="EMBL" id="CAA7389719.1"/>
    </source>
</evidence>
<dbReference type="GO" id="GO:0032875">
    <property type="term" value="P:regulation of DNA endoreduplication"/>
    <property type="evidence" value="ECO:0007669"/>
    <property type="project" value="InterPro"/>
</dbReference>
<protein>
    <submittedName>
        <fullName evidence="3">Uncharacterized protein</fullName>
    </submittedName>
</protein>
<evidence type="ECO:0000313" key="4">
    <source>
        <dbReference type="Proteomes" id="UP000663760"/>
    </source>
</evidence>
<dbReference type="InterPro" id="IPR040389">
    <property type="entry name" value="SMR"/>
</dbReference>
<dbReference type="OrthoDB" id="650965at2759"/>
<dbReference type="Proteomes" id="UP000663760">
    <property type="component" value="Chromosome 1"/>
</dbReference>
<reference evidence="3" key="1">
    <citation type="submission" date="2020-02" db="EMBL/GenBank/DDBJ databases">
        <authorList>
            <person name="Scholz U."/>
            <person name="Mascher M."/>
            <person name="Fiebig A."/>
        </authorList>
    </citation>
    <scope>NUCLEOTIDE SEQUENCE</scope>
</reference>
<keyword evidence="1" id="KW-0649">Protein kinase inhibitor</keyword>